<evidence type="ECO:0000313" key="4">
    <source>
        <dbReference type="Proteomes" id="UP000321723"/>
    </source>
</evidence>
<evidence type="ECO:0000313" key="2">
    <source>
        <dbReference type="EMBL" id="GEL45145.1"/>
    </source>
</evidence>
<dbReference type="Proteomes" id="UP000321723">
    <property type="component" value="Unassembled WGS sequence"/>
</dbReference>
<accession>A0A511F7D5</accession>
<dbReference type="RefSeq" id="WP_146832327.1">
    <property type="nucleotide sequence ID" value="NZ_BJVQ01000002.1"/>
</dbReference>
<feature type="transmembrane region" description="Helical" evidence="1">
    <location>
        <begin position="62"/>
        <end position="83"/>
    </location>
</feature>
<feature type="transmembrane region" description="Helical" evidence="1">
    <location>
        <begin position="90"/>
        <end position="118"/>
    </location>
</feature>
<keyword evidence="1" id="KW-0472">Membrane</keyword>
<sequence length="120" mass="11930">MATDVDAALRRSRLAPATVALLLLAGALASVWLHSVPFPPDMICPAVYPGTRPCTDGGRRGAGALATGLLVGSTLLALLVLLVGRGRRRAVAWGVVAGLAAGCAAGCAAVLAAVPALMGY</sequence>
<keyword evidence="1" id="KW-1133">Transmembrane helix</keyword>
<name>A0A511F7D5_9CELL</name>
<evidence type="ECO:0000256" key="1">
    <source>
        <dbReference type="SAM" id="Phobius"/>
    </source>
</evidence>
<comment type="caution">
    <text evidence="2">The sequence shown here is derived from an EMBL/GenBank/DDBJ whole genome shotgun (WGS) entry which is preliminary data.</text>
</comment>
<dbReference type="AlphaFoldDB" id="A0A511F7D5"/>
<protein>
    <submittedName>
        <fullName evidence="2">Uncharacterized protein</fullName>
    </submittedName>
</protein>
<proteinExistence type="predicted"/>
<dbReference type="Proteomes" id="UP000564629">
    <property type="component" value="Unassembled WGS sequence"/>
</dbReference>
<reference evidence="3 5" key="2">
    <citation type="submission" date="2020-08" db="EMBL/GenBank/DDBJ databases">
        <title>Sequencing the genomes of 1000 actinobacteria strains.</title>
        <authorList>
            <person name="Klenk H.-P."/>
        </authorList>
    </citation>
    <scope>NUCLEOTIDE SEQUENCE [LARGE SCALE GENOMIC DNA]</scope>
    <source>
        <strain evidence="3 5">DSM 9581</strain>
    </source>
</reference>
<dbReference type="EMBL" id="JACHDN010000001">
    <property type="protein sequence ID" value="MBB5474060.1"/>
    <property type="molecule type" value="Genomic_DNA"/>
</dbReference>
<keyword evidence="1" id="KW-0812">Transmembrane</keyword>
<evidence type="ECO:0000313" key="5">
    <source>
        <dbReference type="Proteomes" id="UP000564629"/>
    </source>
</evidence>
<gene>
    <name evidence="2" type="ORF">CHO01_02610</name>
    <name evidence="3" type="ORF">HNR08_002796</name>
</gene>
<reference evidence="2 4" key="1">
    <citation type="submission" date="2019-07" db="EMBL/GenBank/DDBJ databases">
        <title>Whole genome shotgun sequence of Cellulomonas hominis NBRC 16055.</title>
        <authorList>
            <person name="Hosoyama A."/>
            <person name="Uohara A."/>
            <person name="Ohji S."/>
            <person name="Ichikawa N."/>
        </authorList>
    </citation>
    <scope>NUCLEOTIDE SEQUENCE [LARGE SCALE GENOMIC DNA]</scope>
    <source>
        <strain evidence="2 4">NBRC 16055</strain>
    </source>
</reference>
<keyword evidence="4" id="KW-1185">Reference proteome</keyword>
<organism evidence="2 4">
    <name type="scientific">Cellulomonas hominis</name>
    <dbReference type="NCBI Taxonomy" id="156981"/>
    <lineage>
        <taxon>Bacteria</taxon>
        <taxon>Bacillati</taxon>
        <taxon>Actinomycetota</taxon>
        <taxon>Actinomycetes</taxon>
        <taxon>Micrococcales</taxon>
        <taxon>Cellulomonadaceae</taxon>
        <taxon>Cellulomonas</taxon>
    </lineage>
</organism>
<evidence type="ECO:0000313" key="3">
    <source>
        <dbReference type="EMBL" id="MBB5474060.1"/>
    </source>
</evidence>
<dbReference type="EMBL" id="BJVQ01000002">
    <property type="protein sequence ID" value="GEL45145.1"/>
    <property type="molecule type" value="Genomic_DNA"/>
</dbReference>